<dbReference type="RefSeq" id="WP_014261691.1">
    <property type="nucleotide sequence ID" value="NC_016630.1"/>
</dbReference>
<evidence type="ECO:0000313" key="3">
    <source>
        <dbReference type="Proteomes" id="UP000007468"/>
    </source>
</evidence>
<accession>D6GSV1</accession>
<proteinExistence type="predicted"/>
<protein>
    <submittedName>
        <fullName evidence="2">Uncharacterized protein</fullName>
    </submittedName>
</protein>
<dbReference type="AlphaFoldDB" id="D6GSV1"/>
<evidence type="ECO:0000256" key="1">
    <source>
        <dbReference type="SAM" id="SignalP"/>
    </source>
</evidence>
<dbReference type="Proteomes" id="UP000007468">
    <property type="component" value="Chromosome"/>
</dbReference>
<dbReference type="KEGG" id="faa:HMPREF0389_01188"/>
<dbReference type="PATRIC" id="fig|546269.5.peg.12"/>
<organism evidence="2 3">
    <name type="scientific">Filifactor alocis (strain ATCC 35896 / CCUG 47790 / D40 B5)</name>
    <name type="common">Fusobacterium alocis</name>
    <dbReference type="NCBI Taxonomy" id="546269"/>
    <lineage>
        <taxon>Bacteria</taxon>
        <taxon>Bacillati</taxon>
        <taxon>Bacillota</taxon>
        <taxon>Clostridia</taxon>
        <taxon>Peptostreptococcales</taxon>
        <taxon>Filifactoraceae</taxon>
        <taxon>Filifactor</taxon>
    </lineage>
</organism>
<feature type="chain" id="PRO_5003084031" evidence="1">
    <location>
        <begin position="31"/>
        <end position="217"/>
    </location>
</feature>
<dbReference type="eggNOG" id="ENOG5030GMU">
    <property type="taxonomic scope" value="Bacteria"/>
</dbReference>
<feature type="signal peptide" evidence="1">
    <location>
        <begin position="1"/>
        <end position="30"/>
    </location>
</feature>
<reference evidence="3" key="1">
    <citation type="submission" date="2010-12" db="EMBL/GenBank/DDBJ databases">
        <title>The genome sequence of Filifactor alocis strain ATCC 35896.</title>
        <authorList>
            <consortium name="The Broad Institute Genome Sequencing Platform"/>
            <person name="Ward D."/>
            <person name="Earl A."/>
            <person name="Feldgarden M."/>
            <person name="Young S.K."/>
            <person name="Gargeya S."/>
            <person name="Zeng Q."/>
            <person name="Alvarado L."/>
            <person name="Berlin A."/>
            <person name="Bochicchio J."/>
            <person name="Chapman S.B."/>
            <person name="Chen Z."/>
            <person name="Freedman E."/>
            <person name="Gellesch M."/>
            <person name="Goldberg J."/>
            <person name="Griggs A."/>
            <person name="Gujja S."/>
            <person name="Heilman E."/>
            <person name="Heiman D."/>
            <person name="Howarth C."/>
            <person name="Mehta T."/>
            <person name="Neiman D."/>
            <person name="Pearson M."/>
            <person name="Roberts A."/>
            <person name="Saif S."/>
            <person name="Shea T."/>
            <person name="Shenoy N."/>
            <person name="Sisk P."/>
            <person name="Stolte C."/>
            <person name="Sykes S."/>
            <person name="White J."/>
            <person name="Yandava C."/>
            <person name="Izard J."/>
            <person name="Blanton J.M."/>
            <person name="Baranova O.V."/>
            <person name="Tanner A.C."/>
            <person name="Dewhirst F.E."/>
            <person name="Haas B."/>
            <person name="Nusbaum C."/>
            <person name="Birren B."/>
        </authorList>
    </citation>
    <scope>NUCLEOTIDE SEQUENCE [LARGE SCALE GENOMIC DNA]</scope>
    <source>
        <strain evidence="3">ATCC 35896 / D40 B5</strain>
    </source>
</reference>
<name>D6GSV1_FILAD</name>
<keyword evidence="3" id="KW-1185">Reference proteome</keyword>
<evidence type="ECO:0000313" key="2">
    <source>
        <dbReference type="EMBL" id="EFE27936.1"/>
    </source>
</evidence>
<keyword evidence="1" id="KW-0732">Signal</keyword>
<sequence length="217" mass="23965">MNTTWKRKSLSAVLIVTLLFSFISPHQVLATDITTSMTTMYNGERVEITAIDSQTISIKSNSENGTIKILNDNYATREISINSSKEGSFKLIYDKINGTIYSTKTGKTIAVPYSSPYVGQRKTVRISYKEIKDEVENAGSAIAIAAVIALYFSGGTVELLQTIATLLGGIIGINHFVAEGDPNHGIKITCIYKEWKVTKGGQKYTLRDWKVEKFGTY</sequence>
<dbReference type="EMBL" id="CP002390">
    <property type="protein sequence ID" value="EFE27936.1"/>
    <property type="molecule type" value="Genomic_DNA"/>
</dbReference>
<gene>
    <name evidence="2" type="ordered locus">HMPREF0389_01188</name>
</gene>